<dbReference type="GO" id="GO:0046872">
    <property type="term" value="F:metal ion binding"/>
    <property type="evidence" value="ECO:0007669"/>
    <property type="project" value="UniProtKB-KW"/>
</dbReference>
<keyword evidence="6 10" id="KW-0408">Iron</keyword>
<keyword evidence="7 10" id="KW-0411">Iron-sulfur</keyword>
<keyword evidence="10" id="KW-0004">4Fe-4S</keyword>
<dbReference type="InterPro" id="IPR015931">
    <property type="entry name" value="Acnase/IPM_dHydase_lsu_aba_1/3"/>
</dbReference>
<feature type="domain" description="Aconitase A/isopropylmalate dehydratase small subunit swivel" evidence="12">
    <location>
        <begin position="688"/>
        <end position="817"/>
    </location>
</feature>
<evidence type="ECO:0000259" key="12">
    <source>
        <dbReference type="Pfam" id="PF00694"/>
    </source>
</evidence>
<dbReference type="Gene3D" id="3.20.19.10">
    <property type="entry name" value="Aconitase, domain 4"/>
    <property type="match status" value="1"/>
</dbReference>
<keyword evidence="5" id="KW-0479">Metal-binding</keyword>
<dbReference type="CDD" id="cd01580">
    <property type="entry name" value="AcnA_IRP_Swivel"/>
    <property type="match status" value="1"/>
</dbReference>
<dbReference type="OrthoDB" id="9764318at2"/>
<reference evidence="13 14" key="1">
    <citation type="submission" date="2017-03" db="EMBL/GenBank/DDBJ databases">
        <authorList>
            <person name="Afonso C.L."/>
            <person name="Miller P.J."/>
            <person name="Scott M.A."/>
            <person name="Spackman E."/>
            <person name="Goraichik I."/>
            <person name="Dimitrov K.M."/>
            <person name="Suarez D.L."/>
            <person name="Swayne D.E."/>
        </authorList>
    </citation>
    <scope>NUCLEOTIDE SEQUENCE [LARGE SCALE GENOMIC DNA]</scope>
    <source>
        <strain evidence="13 14">Mu101</strain>
    </source>
</reference>
<dbReference type="InterPro" id="IPR018136">
    <property type="entry name" value="Aconitase_4Fe-4S_BS"/>
</dbReference>
<dbReference type="PROSITE" id="PS00450">
    <property type="entry name" value="ACONITASE_1"/>
    <property type="match status" value="1"/>
</dbReference>
<gene>
    <name evidence="13" type="ORF">BLIN101_00137</name>
</gene>
<name>A0A2H1HJL9_BRELN</name>
<dbReference type="Gene3D" id="6.10.190.10">
    <property type="match status" value="1"/>
</dbReference>
<comment type="pathway">
    <text evidence="2">Carbohydrate metabolism; tricarboxylic acid cycle; isocitrate from oxaloacetate: step 2/2.</text>
</comment>
<keyword evidence="8 10" id="KW-0456">Lyase</keyword>
<dbReference type="PRINTS" id="PR00415">
    <property type="entry name" value="ACONITASE"/>
</dbReference>
<dbReference type="CDD" id="cd01586">
    <property type="entry name" value="AcnA_IRP"/>
    <property type="match status" value="1"/>
</dbReference>
<dbReference type="GO" id="GO:0003994">
    <property type="term" value="F:aconitate hydratase activity"/>
    <property type="evidence" value="ECO:0007669"/>
    <property type="project" value="UniProtKB-EC"/>
</dbReference>
<dbReference type="FunFam" id="3.20.19.10:FF:000001">
    <property type="entry name" value="Aconitate hydratase"/>
    <property type="match status" value="1"/>
</dbReference>
<dbReference type="FunFam" id="3.30.499.10:FF:000002">
    <property type="entry name" value="Aconitate hydratase"/>
    <property type="match status" value="1"/>
</dbReference>
<evidence type="ECO:0000256" key="10">
    <source>
        <dbReference type="RuleBase" id="RU361275"/>
    </source>
</evidence>
<evidence type="ECO:0000256" key="6">
    <source>
        <dbReference type="ARBA" id="ARBA00023004"/>
    </source>
</evidence>
<comment type="similarity">
    <text evidence="3 10">Belongs to the aconitase/IPM isomerase family.</text>
</comment>
<protein>
    <recommendedName>
        <fullName evidence="10">Aconitate hydratase</fullName>
        <shortName evidence="10">Aconitase</shortName>
        <ecNumber evidence="10">4.2.1.3</ecNumber>
    </recommendedName>
</protein>
<feature type="domain" description="Aconitase/3-isopropylmalate dehydratase large subunit alpha/beta/alpha" evidence="11">
    <location>
        <begin position="65"/>
        <end position="558"/>
    </location>
</feature>
<dbReference type="NCBIfam" id="NF009520">
    <property type="entry name" value="PRK12881.1"/>
    <property type="match status" value="1"/>
</dbReference>
<dbReference type="InterPro" id="IPR015928">
    <property type="entry name" value="Aconitase/3IPM_dehydase_swvl"/>
</dbReference>
<evidence type="ECO:0000256" key="5">
    <source>
        <dbReference type="ARBA" id="ARBA00022723"/>
    </source>
</evidence>
<accession>A0A2H1HJL9</accession>
<dbReference type="InterPro" id="IPR000573">
    <property type="entry name" value="AconitaseA/IPMdHydase_ssu_swvl"/>
</dbReference>
<evidence type="ECO:0000256" key="7">
    <source>
        <dbReference type="ARBA" id="ARBA00023014"/>
    </source>
</evidence>
<dbReference type="AlphaFoldDB" id="A0A2H1HJL9"/>
<dbReference type="PANTHER" id="PTHR11670">
    <property type="entry name" value="ACONITASE/IRON-RESPONSIVE ELEMENT FAMILY MEMBER"/>
    <property type="match status" value="1"/>
</dbReference>
<dbReference type="InterPro" id="IPR036008">
    <property type="entry name" value="Aconitase_4Fe-4S_dom"/>
</dbReference>
<dbReference type="Pfam" id="PF00330">
    <property type="entry name" value="Aconitase"/>
    <property type="match status" value="1"/>
</dbReference>
<evidence type="ECO:0000256" key="2">
    <source>
        <dbReference type="ARBA" id="ARBA00004717"/>
    </source>
</evidence>
<comment type="cofactor">
    <cofactor evidence="1">
        <name>[4Fe-4S] cluster</name>
        <dbReference type="ChEBI" id="CHEBI:49883"/>
    </cofactor>
</comment>
<dbReference type="InterPro" id="IPR006249">
    <property type="entry name" value="Aconitase/IRP2"/>
</dbReference>
<evidence type="ECO:0000256" key="8">
    <source>
        <dbReference type="ARBA" id="ARBA00023239"/>
    </source>
</evidence>
<evidence type="ECO:0000259" key="11">
    <source>
        <dbReference type="Pfam" id="PF00330"/>
    </source>
</evidence>
<dbReference type="RefSeq" id="WP_101593345.1">
    <property type="nucleotide sequence ID" value="NZ_FXZA01000001.1"/>
</dbReference>
<organism evidence="13 14">
    <name type="scientific">Brevibacterium linens</name>
    <dbReference type="NCBI Taxonomy" id="1703"/>
    <lineage>
        <taxon>Bacteria</taxon>
        <taxon>Bacillati</taxon>
        <taxon>Actinomycetota</taxon>
        <taxon>Actinomycetes</taxon>
        <taxon>Micrococcales</taxon>
        <taxon>Brevibacteriaceae</taxon>
        <taxon>Brevibacterium</taxon>
    </lineage>
</organism>
<dbReference type="SUPFAM" id="SSF52016">
    <property type="entry name" value="LeuD/IlvD-like"/>
    <property type="match status" value="1"/>
</dbReference>
<dbReference type="InterPro" id="IPR001030">
    <property type="entry name" value="Acoase/IPM_deHydtase_lsu_aba"/>
</dbReference>
<comment type="function">
    <text evidence="10">Catalyzes the isomerization of citrate to isocitrate via cis-aconitate.</text>
</comment>
<dbReference type="SUPFAM" id="SSF53732">
    <property type="entry name" value="Aconitase iron-sulfur domain"/>
    <property type="match status" value="1"/>
</dbReference>
<evidence type="ECO:0000256" key="4">
    <source>
        <dbReference type="ARBA" id="ARBA00022532"/>
    </source>
</evidence>
<dbReference type="Proteomes" id="UP000234498">
    <property type="component" value="Unassembled WGS sequence"/>
</dbReference>
<dbReference type="Gene3D" id="3.30.499.10">
    <property type="entry name" value="Aconitase, domain 3"/>
    <property type="match status" value="2"/>
</dbReference>
<dbReference type="GO" id="GO:0051539">
    <property type="term" value="F:4 iron, 4 sulfur cluster binding"/>
    <property type="evidence" value="ECO:0007669"/>
    <property type="project" value="UniProtKB-KW"/>
</dbReference>
<dbReference type="InterPro" id="IPR044137">
    <property type="entry name" value="AcnA_IRP_Swivel"/>
</dbReference>
<evidence type="ECO:0000256" key="3">
    <source>
        <dbReference type="ARBA" id="ARBA00007185"/>
    </source>
</evidence>
<sequence>MSNVDTFKSKSTLTVGDRDYEIYRLDQVKGSEKLPFSLKVLLENLLRTEDGANITSEHIEALGSWDPNAEPDTEIQFTPARVVMQDFTGVPCIVDLATMREKVVELGGSPDQVNPLAPAELVIDHSVQIDRFGTADAVELNMDIEYQRNGERYQFLRWGQTAFEDFKVVPPGMGIVHQVNIEHLARVVMPREVDGVLRAYPDTLVGTDSHTTMVNGLGVLGWGVGGIEAEAAMLGQPVSMLIPRVVGFKLTGEIPSGVTATDVVLTITDMLRQHGAVGKFVEFYGKGVAEVPLANRATIGNMSPEFGSTAAIFPIDEVTIDYLKLTGRSDEQIQLVEDYAKTQGLWHDPDNEVEYSEYLELDLSTVVPSISGPKRPQDRIELSDAKNQFAKDIHNYAAPGEESKSVDVSTADGRNFELANGAVAIASITSCTNTSNPSVMMAAGLLARNARKRGLNSKPWVKTSIAPGSKVVTEYYNKAGLIEDLEALNFYIVGYGCTTCIGNSGPLDAEISDSIQDNDLSVTAVLSGNRNFEGRISPDVKMNYLASPPLVIAYALAGTMDFDFENQPLGKDAQGVDVYLADLWPTPDEVESVIADSISTDMFDNEYGRIFDGDERWQQLDTPEGKVFEWDDESTYVRKPTFFDGMGLKPEAVKDIKGARVLAKLGDSVTTDHISPAGSFKADTPAGKYLVEHGVERKDFNSYGSRRGNHEVMIRGTFANIRLQNQLLDGVQGGFTRDFSQEGGPQTTIYDASVNYQAAGTPLVVLGGKEYGSGSSRDWAAKGTKLLGVEAVITESFERIHRSNLIGMGVLPLQFPAGESADSLGLDGTETFSIEGVTELNEGTTPATVKVTAEKEDGTKVEFDAVVRIDTPGEADYYRNGGILQYVLRQLAEA</sequence>
<dbReference type="EMBL" id="FXZA01000001">
    <property type="protein sequence ID" value="SMX63081.1"/>
    <property type="molecule type" value="Genomic_DNA"/>
</dbReference>
<dbReference type="EC" id="4.2.1.3" evidence="10"/>
<evidence type="ECO:0000313" key="14">
    <source>
        <dbReference type="Proteomes" id="UP000234498"/>
    </source>
</evidence>
<dbReference type="GO" id="GO:0006099">
    <property type="term" value="P:tricarboxylic acid cycle"/>
    <property type="evidence" value="ECO:0007669"/>
    <property type="project" value="UniProtKB-UniPathway"/>
</dbReference>
<dbReference type="NCBIfam" id="TIGR01341">
    <property type="entry name" value="aconitase_1"/>
    <property type="match status" value="1"/>
</dbReference>
<proteinExistence type="inferred from homology"/>
<dbReference type="UniPathway" id="UPA00946"/>
<dbReference type="Pfam" id="PF00694">
    <property type="entry name" value="Aconitase_C"/>
    <property type="match status" value="1"/>
</dbReference>
<evidence type="ECO:0000256" key="9">
    <source>
        <dbReference type="ARBA" id="ARBA00023501"/>
    </source>
</evidence>
<dbReference type="NCBIfam" id="NF006757">
    <property type="entry name" value="PRK09277.1"/>
    <property type="match status" value="1"/>
</dbReference>
<dbReference type="GO" id="GO:0019679">
    <property type="term" value="P:propionate metabolic process, methylcitrate cycle"/>
    <property type="evidence" value="ECO:0007669"/>
    <property type="project" value="UniProtKB-ARBA"/>
</dbReference>
<evidence type="ECO:0000313" key="13">
    <source>
        <dbReference type="EMBL" id="SMX63081.1"/>
    </source>
</evidence>
<evidence type="ECO:0000256" key="1">
    <source>
        <dbReference type="ARBA" id="ARBA00001966"/>
    </source>
</evidence>
<dbReference type="UniPathway" id="UPA00223">
    <property type="reaction ID" value="UER00718"/>
</dbReference>
<comment type="catalytic activity">
    <reaction evidence="9 10">
        <text>citrate = D-threo-isocitrate</text>
        <dbReference type="Rhea" id="RHEA:10336"/>
        <dbReference type="ChEBI" id="CHEBI:15562"/>
        <dbReference type="ChEBI" id="CHEBI:16947"/>
        <dbReference type="EC" id="4.2.1.3"/>
    </reaction>
</comment>
<keyword evidence="4" id="KW-0816">Tricarboxylic acid cycle</keyword>